<accession>A0A919Q9F2</accession>
<dbReference type="Proteomes" id="UP000640052">
    <property type="component" value="Unassembled WGS sequence"/>
</dbReference>
<evidence type="ECO:0000256" key="4">
    <source>
        <dbReference type="ARBA" id="ARBA00022825"/>
    </source>
</evidence>
<dbReference type="Gene3D" id="3.40.50.200">
    <property type="entry name" value="Peptidase S8/S53 domain"/>
    <property type="match status" value="1"/>
</dbReference>
<comment type="caution">
    <text evidence="10">The sequence shown here is derived from an EMBL/GenBank/DDBJ whole genome shotgun (WGS) entry which is preliminary data.</text>
</comment>
<keyword evidence="8" id="KW-0732">Signal</keyword>
<proteinExistence type="inferred from homology"/>
<evidence type="ECO:0000256" key="1">
    <source>
        <dbReference type="ARBA" id="ARBA00011073"/>
    </source>
</evidence>
<dbReference type="EMBL" id="BOOA01000005">
    <property type="protein sequence ID" value="GIH22600.1"/>
    <property type="molecule type" value="Genomic_DNA"/>
</dbReference>
<comment type="similarity">
    <text evidence="1 6">Belongs to the peptidase S8 family.</text>
</comment>
<dbReference type="PROSITE" id="PS00138">
    <property type="entry name" value="SUBTILASE_SER"/>
    <property type="match status" value="1"/>
</dbReference>
<organism evidence="10 11">
    <name type="scientific">Acrocarpospora phusangensis</name>
    <dbReference type="NCBI Taxonomy" id="1070424"/>
    <lineage>
        <taxon>Bacteria</taxon>
        <taxon>Bacillati</taxon>
        <taxon>Actinomycetota</taxon>
        <taxon>Actinomycetes</taxon>
        <taxon>Streptosporangiales</taxon>
        <taxon>Streptosporangiaceae</taxon>
        <taxon>Acrocarpospora</taxon>
    </lineage>
</organism>
<evidence type="ECO:0000256" key="6">
    <source>
        <dbReference type="PROSITE-ProRule" id="PRU01240"/>
    </source>
</evidence>
<evidence type="ECO:0000256" key="2">
    <source>
        <dbReference type="ARBA" id="ARBA00022670"/>
    </source>
</evidence>
<feature type="domain" description="Peptidase S8/S53" evidence="9">
    <location>
        <begin position="212"/>
        <end position="461"/>
    </location>
</feature>
<dbReference type="Pfam" id="PF00082">
    <property type="entry name" value="Peptidase_S8"/>
    <property type="match status" value="1"/>
</dbReference>
<keyword evidence="11" id="KW-1185">Reference proteome</keyword>
<dbReference type="PANTHER" id="PTHR43399:SF4">
    <property type="entry name" value="CELL WALL-ASSOCIATED PROTEASE"/>
    <property type="match status" value="1"/>
</dbReference>
<evidence type="ECO:0000256" key="3">
    <source>
        <dbReference type="ARBA" id="ARBA00022801"/>
    </source>
</evidence>
<feature type="active site" description="Charge relay system" evidence="5 6">
    <location>
        <position position="221"/>
    </location>
</feature>
<reference evidence="10" key="1">
    <citation type="submission" date="2021-01" db="EMBL/GenBank/DDBJ databases">
        <title>Whole genome shotgun sequence of Acrocarpospora phusangensis NBRC 108782.</title>
        <authorList>
            <person name="Komaki H."/>
            <person name="Tamura T."/>
        </authorList>
    </citation>
    <scope>NUCLEOTIDE SEQUENCE</scope>
    <source>
        <strain evidence="10">NBRC 108782</strain>
    </source>
</reference>
<name>A0A919Q9F2_9ACTN</name>
<dbReference type="PANTHER" id="PTHR43399">
    <property type="entry name" value="SUBTILISIN-RELATED"/>
    <property type="match status" value="1"/>
</dbReference>
<dbReference type="RefSeq" id="WP_204039438.1">
    <property type="nucleotide sequence ID" value="NZ_BOOA01000005.1"/>
</dbReference>
<evidence type="ECO:0000256" key="5">
    <source>
        <dbReference type="PIRSR" id="PIRSR615500-1"/>
    </source>
</evidence>
<evidence type="ECO:0000256" key="7">
    <source>
        <dbReference type="SAM" id="MobiDB-lite"/>
    </source>
</evidence>
<gene>
    <name evidence="10" type="ORF">Aph01nite_09100</name>
</gene>
<evidence type="ECO:0000313" key="10">
    <source>
        <dbReference type="EMBL" id="GIH22600.1"/>
    </source>
</evidence>
<feature type="compositionally biased region" description="Low complexity" evidence="7">
    <location>
        <begin position="21"/>
        <end position="40"/>
    </location>
</feature>
<dbReference type="InterPro" id="IPR000209">
    <property type="entry name" value="Peptidase_S8/S53_dom"/>
</dbReference>
<dbReference type="InterPro" id="IPR036852">
    <property type="entry name" value="Peptidase_S8/S53_dom_sf"/>
</dbReference>
<evidence type="ECO:0000313" key="11">
    <source>
        <dbReference type="Proteomes" id="UP000640052"/>
    </source>
</evidence>
<keyword evidence="3 6" id="KW-0378">Hydrolase</keyword>
<dbReference type="GO" id="GO:0006508">
    <property type="term" value="P:proteolysis"/>
    <property type="evidence" value="ECO:0007669"/>
    <property type="project" value="UniProtKB-KW"/>
</dbReference>
<dbReference type="PROSITE" id="PS51892">
    <property type="entry name" value="SUBTILASE"/>
    <property type="match status" value="1"/>
</dbReference>
<feature type="active site" description="Charge relay system" evidence="5 6">
    <location>
        <position position="253"/>
    </location>
</feature>
<feature type="active site" description="Charge relay system" evidence="5 6">
    <location>
        <position position="428"/>
    </location>
</feature>
<protein>
    <submittedName>
        <fullName evidence="10">Serine protease</fullName>
    </submittedName>
</protein>
<sequence length="1102" mass="117276">MLQRTALAGVVVSALLAAAAPAQANPTPTPTASTSPTGQAVPPQTITLLTGDKVSLRRLPSGQTQFDVKPAPGREKITFLHRRSEDGISVVPVDAMPLLAEGRLDPRLFNVTRLAELGYDDAASPALPLIVTYPAGTATLRVAGGRPLTAINGMAQSEPRTAAGTLWKSLTAQARAAAAPEKIWLDGKARLSLDVSVPHIGAPAAWAAGHTGKDVPVAVLDTGYDADHPDLRGLVVKTANFTSEPDVRDLHGHGTHVAATIAGSGAASGGTHKGVAPGAKLLIGKVCEQSGNCPDSAVIEAMTWAAENGARVANLSLGSPDVPGDDPMEQAVNSLSERYGTLFVVASGNDGPQTLGSPSSADRALSVGASFRNADTVADFSSTGPRAGDAAVKPDLIAPGVDVVAARAAGTSAGFPVNDSYTAMSGTSMATPHVTGAAAIVAGLHPDWKADQIKAALMASTAPGDELGAYVQGSGRVDVARAVTQQVTAEPTALTLGEIEPPATPGKRTLTYRNAGDAAVRLDLRVTARDGKGETVAPFKLSATTVEVPAHGTAQVEVTAESAPIGMYSGTVIATGGDVSVRTGVGMRVEPEKHAVKLRFTGSDGKPAQAAFAGVIDRDAYEQTNYDIFSGALDLRLLKGHRYTVVTLMLDHDGTLVMAADPEFTLNADRVITADARAAKPVDVRAAEPTARLAFGMLGMLQLIDGRQPLGVDVDLPSDIARIDDVKAIPSNRTASKQFAYYRWTQWAKPKGDGGYDASPYFYHLMKAEPGIPADPGYRPRNRDLAEVAATYAAQQDGKHGERFALPALYGKHLAWMPYGSVAMFPLPFHRTEYYTPGDTGWYPSFIQYKALDAWDNIDQFFFGETTVHRAGQKTSDRWNSGVFSAALVPGNNSWREENTLQFNTALFEDAVPERYSYGDYQNPRATLYRDGKELFTADYYLPGTIEVPAEKRESDYRITMTADRAPAMTRFSTRVSAEWKFRSKTPEAGKRQVLPLLAVKIDPELDDRNRASVGRMRIPLRLQRQDGVPDLRVSTLTVEISYDDGRTWTHAQVHPSGKNAWSAETKHPAGARGRFASLRVKVADTGGNAFTETVIRAYEIK</sequence>
<dbReference type="InterPro" id="IPR023828">
    <property type="entry name" value="Peptidase_S8_Ser-AS"/>
</dbReference>
<dbReference type="AlphaFoldDB" id="A0A919Q9F2"/>
<dbReference type="InterPro" id="IPR015500">
    <property type="entry name" value="Peptidase_S8_subtilisin-rel"/>
</dbReference>
<feature type="region of interest" description="Disordered" evidence="7">
    <location>
        <begin position="21"/>
        <end position="43"/>
    </location>
</feature>
<dbReference type="InterPro" id="IPR051048">
    <property type="entry name" value="Peptidase_S8/S53_subtilisin"/>
</dbReference>
<keyword evidence="2 6" id="KW-0645">Protease</keyword>
<dbReference type="SUPFAM" id="SSF52743">
    <property type="entry name" value="Subtilisin-like"/>
    <property type="match status" value="1"/>
</dbReference>
<dbReference type="PRINTS" id="PR00723">
    <property type="entry name" value="SUBTILISIN"/>
</dbReference>
<evidence type="ECO:0000256" key="8">
    <source>
        <dbReference type="SAM" id="SignalP"/>
    </source>
</evidence>
<dbReference type="GO" id="GO:0004252">
    <property type="term" value="F:serine-type endopeptidase activity"/>
    <property type="evidence" value="ECO:0007669"/>
    <property type="project" value="UniProtKB-UniRule"/>
</dbReference>
<feature type="chain" id="PRO_5037816492" evidence="8">
    <location>
        <begin position="25"/>
        <end position="1102"/>
    </location>
</feature>
<feature type="signal peptide" evidence="8">
    <location>
        <begin position="1"/>
        <end position="24"/>
    </location>
</feature>
<keyword evidence="4 6" id="KW-0720">Serine protease</keyword>
<evidence type="ECO:0000259" key="9">
    <source>
        <dbReference type="Pfam" id="PF00082"/>
    </source>
</evidence>